<evidence type="ECO:0008006" key="6">
    <source>
        <dbReference type="Google" id="ProtNLM"/>
    </source>
</evidence>
<dbReference type="STRING" id="2010991.A0A3M2RRE1"/>
<reference evidence="4 5" key="1">
    <citation type="submission" date="2017-06" db="EMBL/GenBank/DDBJ databases">
        <title>Comparative genomic analysis of Ambrosia Fusariam Clade fungi.</title>
        <authorList>
            <person name="Stajich J.E."/>
            <person name="Carrillo J."/>
            <person name="Kijimoto T."/>
            <person name="Eskalen A."/>
            <person name="O'Donnell K."/>
            <person name="Kasson M."/>
        </authorList>
    </citation>
    <scope>NUCLEOTIDE SEQUENCE [LARGE SCALE GENOMIC DNA]</scope>
    <source>
        <strain evidence="4">UCR3666</strain>
    </source>
</reference>
<dbReference type="InterPro" id="IPR002347">
    <property type="entry name" value="SDR_fam"/>
</dbReference>
<name>A0A3M2RRE1_9HYPO</name>
<protein>
    <recommendedName>
        <fullName evidence="6">3-oxoacyl-[acyl-carrier-protein] reductase FabG</fullName>
    </recommendedName>
</protein>
<gene>
    <name evidence="4" type="ORF">CDV36_012633</name>
</gene>
<evidence type="ECO:0000313" key="4">
    <source>
        <dbReference type="EMBL" id="RMJ07769.1"/>
    </source>
</evidence>
<evidence type="ECO:0000313" key="5">
    <source>
        <dbReference type="Proteomes" id="UP000277212"/>
    </source>
</evidence>
<dbReference type="GO" id="GO:0016616">
    <property type="term" value="F:oxidoreductase activity, acting on the CH-OH group of donors, NAD or NADP as acceptor"/>
    <property type="evidence" value="ECO:0007669"/>
    <property type="project" value="TreeGrafter"/>
</dbReference>
<dbReference type="AlphaFoldDB" id="A0A3M2RRE1"/>
<evidence type="ECO:0000256" key="1">
    <source>
        <dbReference type="ARBA" id="ARBA00006484"/>
    </source>
</evidence>
<dbReference type="SUPFAM" id="SSF51735">
    <property type="entry name" value="NAD(P)-binding Rossmann-fold domains"/>
    <property type="match status" value="1"/>
</dbReference>
<dbReference type="FunFam" id="3.40.50.720:FF:000084">
    <property type="entry name" value="Short-chain dehydrogenase reductase"/>
    <property type="match status" value="1"/>
</dbReference>
<dbReference type="Gene3D" id="3.40.50.720">
    <property type="entry name" value="NAD(P)-binding Rossmann-like Domain"/>
    <property type="match status" value="1"/>
</dbReference>
<evidence type="ECO:0000256" key="3">
    <source>
        <dbReference type="ARBA" id="ARBA00023002"/>
    </source>
</evidence>
<dbReference type="PANTHER" id="PTHR42760:SF133">
    <property type="entry name" value="3-OXOACYL-[ACYL-CARRIER-PROTEIN] REDUCTASE"/>
    <property type="match status" value="1"/>
</dbReference>
<organism evidence="4 5">
    <name type="scientific">Fusarium kuroshium</name>
    <dbReference type="NCBI Taxonomy" id="2010991"/>
    <lineage>
        <taxon>Eukaryota</taxon>
        <taxon>Fungi</taxon>
        <taxon>Dikarya</taxon>
        <taxon>Ascomycota</taxon>
        <taxon>Pezizomycotina</taxon>
        <taxon>Sordariomycetes</taxon>
        <taxon>Hypocreomycetidae</taxon>
        <taxon>Hypocreales</taxon>
        <taxon>Nectriaceae</taxon>
        <taxon>Fusarium</taxon>
        <taxon>Fusarium solani species complex</taxon>
    </lineage>
</organism>
<dbReference type="Pfam" id="PF13561">
    <property type="entry name" value="adh_short_C2"/>
    <property type="match status" value="1"/>
</dbReference>
<comment type="caution">
    <text evidence="4">The sequence shown here is derived from an EMBL/GenBank/DDBJ whole genome shotgun (WGS) entry which is preliminary data.</text>
</comment>
<dbReference type="Proteomes" id="UP000277212">
    <property type="component" value="Unassembled WGS sequence"/>
</dbReference>
<dbReference type="EMBL" id="NKUJ01000322">
    <property type="protein sequence ID" value="RMJ07769.1"/>
    <property type="molecule type" value="Genomic_DNA"/>
</dbReference>
<dbReference type="PRINTS" id="PR00081">
    <property type="entry name" value="GDHRDH"/>
</dbReference>
<sequence>MSMLGKTFVVTGGASGIGLAIVRKLVQMSASVHVIDWSDSFQDLDAKEGKVWFYPSVDVSKREDVTKAFNSIAERTPKLHGLVNCAGIVRQHPTTVENDAIFKQVLDVNLGGTWNVTTEFMRVVNAEDATAKKPDTSIVNIGSTSSYRGFPYIPGYVASKHAVLGLTRAWAQEFGPLGIRVNMIGPGVVATPMTKVEGGSAKADALTGIPVALDRLAEPEEIADVAHYLLGSSASYVNGQGIEVNGGWLG</sequence>
<comment type="similarity">
    <text evidence="1">Belongs to the short-chain dehydrogenases/reductases (SDR) family.</text>
</comment>
<dbReference type="PRINTS" id="PR00080">
    <property type="entry name" value="SDRFAMILY"/>
</dbReference>
<dbReference type="GO" id="GO:0006633">
    <property type="term" value="P:fatty acid biosynthetic process"/>
    <property type="evidence" value="ECO:0007669"/>
    <property type="project" value="TreeGrafter"/>
</dbReference>
<dbReference type="InterPro" id="IPR020904">
    <property type="entry name" value="Sc_DH/Rdtase_CS"/>
</dbReference>
<accession>A0A3M2RRE1</accession>
<dbReference type="InterPro" id="IPR036291">
    <property type="entry name" value="NAD(P)-bd_dom_sf"/>
</dbReference>
<dbReference type="OrthoDB" id="1669814at2759"/>
<keyword evidence="3" id="KW-0560">Oxidoreductase</keyword>
<evidence type="ECO:0000256" key="2">
    <source>
        <dbReference type="ARBA" id="ARBA00022857"/>
    </source>
</evidence>
<dbReference type="PANTHER" id="PTHR42760">
    <property type="entry name" value="SHORT-CHAIN DEHYDROGENASES/REDUCTASES FAMILY MEMBER"/>
    <property type="match status" value="1"/>
</dbReference>
<dbReference type="CDD" id="cd05233">
    <property type="entry name" value="SDR_c"/>
    <property type="match status" value="1"/>
</dbReference>
<keyword evidence="5" id="KW-1185">Reference proteome</keyword>
<proteinExistence type="inferred from homology"/>
<keyword evidence="2" id="KW-0521">NADP</keyword>
<dbReference type="GO" id="GO:0048038">
    <property type="term" value="F:quinone binding"/>
    <property type="evidence" value="ECO:0007669"/>
    <property type="project" value="TreeGrafter"/>
</dbReference>
<dbReference type="PROSITE" id="PS00061">
    <property type="entry name" value="ADH_SHORT"/>
    <property type="match status" value="1"/>
</dbReference>